<dbReference type="Gene3D" id="3.40.50.300">
    <property type="entry name" value="P-loop containing nucleotide triphosphate hydrolases"/>
    <property type="match status" value="1"/>
</dbReference>
<sequence>MALSEPSWRVKTQPCPFYQQGKCMFADSCNFIHNVSATVIPEAGPGTPQLPDVIVNSPNSIRSPPRSPRTTSLLLALRDVIGYPDCDVSIPVESVSENAPNPEIENWSETLPTLVNEFGFGHHSQPDGNIPDDSYLDQDDENDSSGHWTAISDYDDEDQTSRQVVPVNATQGESGAGLLEGNDPNLGHMANSTSPVLGNDSSSTEPVISFAGDRNSIASTSGSGLLSPIELSNLHLGPFRQMSGRSNRNTNSFDSGYADNWKPPIPMRASPPRSPSISSTFDLLSSPFGSHSARMLSPYLGPFIPRSPVSPARTLSPHIAEDIEPLDLSLDSPSHDGRNQPIPPENPPGLADGEPSEPLLDPDELQRQLDEPLDESDDEEILEQSYSYTSIWDSEGTDTAVFMGNDALIPIEEQVDDAINRLSKTPTHFLTAENLQFDGSEVEGSSFTRPGDSSSFSADAEGGAGVESQQHSSEASENSLDEDDTSLLAYAHSPLNTSQENDTLTSLYDIYSDTTLERDPISNSRPSANLLRTTNSSLSNSSTPSSSLRERVFTPPPVTRKRSGTITADSPTSLASPMTSLDSVSMGRASPFSPLGDKHSSRSYSPYGQEVEVSRKVPFGFRSSFSLGSASRSSLMTSRQGERSVPSPLQTHAEDPIPEPQHSGSDTSFSGSGSKGLKPLRLSTILDANISQSPSRPASITKPVNSSRLSGTHHRASISSASVSSNNSLSHSRLLSSTRSSLLPSHIRNSLLHSEAPSPLSTNFFESFANLDGPQSAPVDSWRNSVTQSRPSSLLSEPFYDDDEEPDTIRYKRDPFDETIRRLVPQTAPVNHAPSQFPPSIFAIETPKPTLMFAIASDDVKQVRQVLESGDAGPNDAVGPQSALAFTLTNDKLANKLEIVKTLLAYGADPKVAKTIQVPVQPPLDTDDPQQLSQEAPPTQTLMDIMDPATKYYLERAEAVHTRRISVLIQRSFFRPLTRVRYELIGQDRALEQLFRVLSMHSRDLAASPMVVMLCGPSGHGKSLLARKFGSLLDVPTHTVNMTTLRSTHDLWQSYSMSPYETPTTCTLAEFLINNEGKRCVVVLDEIEKTEDPKTLWSLLMPWELGRCAFEAGTRHVDVKNVIWLGTSNIGHDLVFQHRDSRKNPEEPMSREEYVELMALLRPKVSERLGASVLSRITTVLPFVPFTLEEMKAICSETLSTLGGEFLESSSPETIEAVIKTALSSYCAIEGARSLHRAISNQLVDIM</sequence>
<feature type="compositionally biased region" description="Polar residues" evidence="7">
    <location>
        <begin position="443"/>
        <end position="457"/>
    </location>
</feature>
<evidence type="ECO:0000313" key="9">
    <source>
        <dbReference type="EMBL" id="KIM48688.1"/>
    </source>
</evidence>
<feature type="region of interest" description="Disordered" evidence="7">
    <location>
        <begin position="441"/>
        <end position="481"/>
    </location>
</feature>
<dbReference type="Proteomes" id="UP000053424">
    <property type="component" value="Unassembled WGS sequence"/>
</dbReference>
<dbReference type="SUPFAM" id="SSF90229">
    <property type="entry name" value="CCCH zinc finger"/>
    <property type="match status" value="1"/>
</dbReference>
<evidence type="ECO:0000256" key="1">
    <source>
        <dbReference type="ARBA" id="ARBA00022723"/>
    </source>
</evidence>
<feature type="zinc finger region" description="C3H1-type" evidence="6">
    <location>
        <begin position="9"/>
        <end position="36"/>
    </location>
</feature>
<dbReference type="OrthoDB" id="47330at2759"/>
<dbReference type="InterPro" id="IPR036770">
    <property type="entry name" value="Ankyrin_rpt-contain_sf"/>
</dbReference>
<dbReference type="InterPro" id="IPR036855">
    <property type="entry name" value="Znf_CCCH_sf"/>
</dbReference>
<feature type="compositionally biased region" description="Acidic residues" evidence="7">
    <location>
        <begin position="134"/>
        <end position="143"/>
    </location>
</feature>
<proteinExistence type="predicted"/>
<dbReference type="SMART" id="SM00356">
    <property type="entry name" value="ZnF_C3H1"/>
    <property type="match status" value="1"/>
</dbReference>
<keyword evidence="5" id="KW-0067">ATP-binding</keyword>
<evidence type="ECO:0000256" key="2">
    <source>
        <dbReference type="ARBA" id="ARBA00022741"/>
    </source>
</evidence>
<keyword evidence="4 6" id="KW-0862">Zinc</keyword>
<name>A0A0C2YG52_HEBCY</name>
<evidence type="ECO:0000256" key="5">
    <source>
        <dbReference type="ARBA" id="ARBA00022840"/>
    </source>
</evidence>
<evidence type="ECO:0000256" key="7">
    <source>
        <dbReference type="SAM" id="MobiDB-lite"/>
    </source>
</evidence>
<feature type="region of interest" description="Disordered" evidence="7">
    <location>
        <begin position="327"/>
        <end position="362"/>
    </location>
</feature>
<dbReference type="GO" id="GO:0005524">
    <property type="term" value="F:ATP binding"/>
    <property type="evidence" value="ECO:0007669"/>
    <property type="project" value="UniProtKB-KW"/>
</dbReference>
<organism evidence="9 10">
    <name type="scientific">Hebeloma cylindrosporum</name>
    <dbReference type="NCBI Taxonomy" id="76867"/>
    <lineage>
        <taxon>Eukaryota</taxon>
        <taxon>Fungi</taxon>
        <taxon>Dikarya</taxon>
        <taxon>Basidiomycota</taxon>
        <taxon>Agaricomycotina</taxon>
        <taxon>Agaricomycetes</taxon>
        <taxon>Agaricomycetidae</taxon>
        <taxon>Agaricales</taxon>
        <taxon>Agaricineae</taxon>
        <taxon>Hymenogastraceae</taxon>
        <taxon>Hebeloma</taxon>
    </lineage>
</organism>
<evidence type="ECO:0000313" key="10">
    <source>
        <dbReference type="Proteomes" id="UP000053424"/>
    </source>
</evidence>
<dbReference type="SUPFAM" id="SSF52540">
    <property type="entry name" value="P-loop containing nucleoside triphosphate hydrolases"/>
    <property type="match status" value="1"/>
</dbReference>
<gene>
    <name evidence="9" type="ORF">M413DRAFT_437873</name>
</gene>
<feature type="region of interest" description="Disordered" evidence="7">
    <location>
        <begin position="118"/>
        <end position="161"/>
    </location>
</feature>
<feature type="region of interest" description="Disordered" evidence="7">
    <location>
        <begin position="630"/>
        <end position="675"/>
    </location>
</feature>
<feature type="region of interest" description="Disordered" evidence="7">
    <location>
        <begin position="517"/>
        <end position="607"/>
    </location>
</feature>
<feature type="compositionally biased region" description="Low complexity" evidence="7">
    <location>
        <begin position="527"/>
        <end position="547"/>
    </location>
</feature>
<feature type="compositionally biased region" description="Polar residues" evidence="7">
    <location>
        <begin position="243"/>
        <end position="254"/>
    </location>
</feature>
<dbReference type="PANTHER" id="PTHR11638:SF18">
    <property type="entry name" value="HEAT SHOCK PROTEIN 104"/>
    <property type="match status" value="1"/>
</dbReference>
<evidence type="ECO:0000256" key="3">
    <source>
        <dbReference type="ARBA" id="ARBA00022771"/>
    </source>
</evidence>
<dbReference type="GO" id="GO:0008270">
    <property type="term" value="F:zinc ion binding"/>
    <property type="evidence" value="ECO:0007669"/>
    <property type="project" value="UniProtKB-KW"/>
</dbReference>
<evidence type="ECO:0000259" key="8">
    <source>
        <dbReference type="PROSITE" id="PS50103"/>
    </source>
</evidence>
<keyword evidence="2" id="KW-0547">Nucleotide-binding</keyword>
<feature type="compositionally biased region" description="Polar residues" evidence="7">
    <location>
        <begin position="689"/>
        <end position="710"/>
    </location>
</feature>
<feature type="region of interest" description="Disordered" evidence="7">
    <location>
        <begin position="689"/>
        <end position="728"/>
    </location>
</feature>
<feature type="compositionally biased region" description="Low complexity" evidence="7">
    <location>
        <begin position="717"/>
        <end position="728"/>
    </location>
</feature>
<evidence type="ECO:0000256" key="6">
    <source>
        <dbReference type="PROSITE-ProRule" id="PRU00723"/>
    </source>
</evidence>
<reference evidence="10" key="2">
    <citation type="submission" date="2015-01" db="EMBL/GenBank/DDBJ databases">
        <title>Evolutionary Origins and Diversification of the Mycorrhizal Mutualists.</title>
        <authorList>
            <consortium name="DOE Joint Genome Institute"/>
            <consortium name="Mycorrhizal Genomics Consortium"/>
            <person name="Kohler A."/>
            <person name="Kuo A."/>
            <person name="Nagy L.G."/>
            <person name="Floudas D."/>
            <person name="Copeland A."/>
            <person name="Barry K.W."/>
            <person name="Cichocki N."/>
            <person name="Veneault-Fourrey C."/>
            <person name="LaButti K."/>
            <person name="Lindquist E.A."/>
            <person name="Lipzen A."/>
            <person name="Lundell T."/>
            <person name="Morin E."/>
            <person name="Murat C."/>
            <person name="Riley R."/>
            <person name="Ohm R."/>
            <person name="Sun H."/>
            <person name="Tunlid A."/>
            <person name="Henrissat B."/>
            <person name="Grigoriev I.V."/>
            <person name="Hibbett D.S."/>
            <person name="Martin F."/>
        </authorList>
    </citation>
    <scope>NUCLEOTIDE SEQUENCE [LARGE SCALE GENOMIC DNA]</scope>
    <source>
        <strain evidence="10">h7</strain>
    </source>
</reference>
<feature type="region of interest" description="Disordered" evidence="7">
    <location>
        <begin position="775"/>
        <end position="807"/>
    </location>
</feature>
<dbReference type="STRING" id="686832.A0A0C2YG52"/>
<dbReference type="GO" id="GO:0016887">
    <property type="term" value="F:ATP hydrolysis activity"/>
    <property type="evidence" value="ECO:0007669"/>
    <property type="project" value="InterPro"/>
</dbReference>
<dbReference type="InterPro" id="IPR011704">
    <property type="entry name" value="ATPase_dyneun-rel_AAA"/>
</dbReference>
<dbReference type="PROSITE" id="PS50103">
    <property type="entry name" value="ZF_C3H1"/>
    <property type="match status" value="1"/>
</dbReference>
<keyword evidence="3 6" id="KW-0863">Zinc-finger</keyword>
<feature type="compositionally biased region" description="Polar residues" evidence="7">
    <location>
        <begin position="564"/>
        <end position="583"/>
    </location>
</feature>
<dbReference type="EMBL" id="KN831768">
    <property type="protein sequence ID" value="KIM48688.1"/>
    <property type="molecule type" value="Genomic_DNA"/>
</dbReference>
<dbReference type="InterPro" id="IPR050130">
    <property type="entry name" value="ClpA_ClpB"/>
</dbReference>
<feature type="compositionally biased region" description="Low complexity" evidence="7">
    <location>
        <begin position="663"/>
        <end position="675"/>
    </location>
</feature>
<dbReference type="InterPro" id="IPR027417">
    <property type="entry name" value="P-loop_NTPase"/>
</dbReference>
<keyword evidence="1 6" id="KW-0479">Metal-binding</keyword>
<protein>
    <recommendedName>
        <fullName evidence="8">C3H1-type domain-containing protein</fullName>
    </recommendedName>
</protein>
<feature type="domain" description="C3H1-type" evidence="8">
    <location>
        <begin position="9"/>
        <end position="36"/>
    </location>
</feature>
<feature type="region of interest" description="Disordered" evidence="7">
    <location>
        <begin position="240"/>
        <end position="279"/>
    </location>
</feature>
<dbReference type="Pfam" id="PF00642">
    <property type="entry name" value="zf-CCCH"/>
    <property type="match status" value="1"/>
</dbReference>
<dbReference type="Gene3D" id="1.25.40.20">
    <property type="entry name" value="Ankyrin repeat-containing domain"/>
    <property type="match status" value="1"/>
</dbReference>
<dbReference type="Pfam" id="PF07728">
    <property type="entry name" value="AAA_5"/>
    <property type="match status" value="1"/>
</dbReference>
<dbReference type="GO" id="GO:0005737">
    <property type="term" value="C:cytoplasm"/>
    <property type="evidence" value="ECO:0007669"/>
    <property type="project" value="TreeGrafter"/>
</dbReference>
<dbReference type="AlphaFoldDB" id="A0A0C2YG52"/>
<reference evidence="9 10" key="1">
    <citation type="submission" date="2014-04" db="EMBL/GenBank/DDBJ databases">
        <authorList>
            <consortium name="DOE Joint Genome Institute"/>
            <person name="Kuo A."/>
            <person name="Gay G."/>
            <person name="Dore J."/>
            <person name="Kohler A."/>
            <person name="Nagy L.G."/>
            <person name="Floudas D."/>
            <person name="Copeland A."/>
            <person name="Barry K.W."/>
            <person name="Cichocki N."/>
            <person name="Veneault-Fourrey C."/>
            <person name="LaButti K."/>
            <person name="Lindquist E.A."/>
            <person name="Lipzen A."/>
            <person name="Lundell T."/>
            <person name="Morin E."/>
            <person name="Murat C."/>
            <person name="Sun H."/>
            <person name="Tunlid A."/>
            <person name="Henrissat B."/>
            <person name="Grigoriev I.V."/>
            <person name="Hibbett D.S."/>
            <person name="Martin F."/>
            <person name="Nordberg H.P."/>
            <person name="Cantor M.N."/>
            <person name="Hua S.X."/>
        </authorList>
    </citation>
    <scope>NUCLEOTIDE SEQUENCE [LARGE SCALE GENOMIC DNA]</scope>
    <source>
        <strain evidence="10">h7</strain>
    </source>
</reference>
<feature type="compositionally biased region" description="Low complexity" evidence="7">
    <location>
        <begin position="267"/>
        <end position="279"/>
    </location>
</feature>
<feature type="compositionally biased region" description="Polar residues" evidence="7">
    <location>
        <begin position="782"/>
        <end position="795"/>
    </location>
</feature>
<evidence type="ECO:0000256" key="4">
    <source>
        <dbReference type="ARBA" id="ARBA00022833"/>
    </source>
</evidence>
<dbReference type="HOGENOM" id="CLU_002487_0_0_1"/>
<keyword evidence="10" id="KW-1185">Reference proteome</keyword>
<dbReference type="InterPro" id="IPR000571">
    <property type="entry name" value="Znf_CCCH"/>
</dbReference>
<dbReference type="GO" id="GO:0034605">
    <property type="term" value="P:cellular response to heat"/>
    <property type="evidence" value="ECO:0007669"/>
    <property type="project" value="TreeGrafter"/>
</dbReference>
<dbReference type="PANTHER" id="PTHR11638">
    <property type="entry name" value="ATP-DEPENDENT CLP PROTEASE"/>
    <property type="match status" value="1"/>
</dbReference>
<accession>A0A0C2YG52</accession>
<feature type="compositionally biased region" description="Polar residues" evidence="7">
    <location>
        <begin position="467"/>
        <end position="478"/>
    </location>
</feature>
<dbReference type="Gene3D" id="4.10.1000.10">
    <property type="entry name" value="Zinc finger, CCCH-type"/>
    <property type="match status" value="1"/>
</dbReference>